<evidence type="ECO:0000256" key="2">
    <source>
        <dbReference type="SAM" id="Phobius"/>
    </source>
</evidence>
<feature type="transmembrane region" description="Helical" evidence="2">
    <location>
        <begin position="300"/>
        <end position="322"/>
    </location>
</feature>
<keyword evidence="2" id="KW-1133">Transmembrane helix</keyword>
<keyword evidence="2" id="KW-0812">Transmembrane</keyword>
<feature type="transmembrane region" description="Helical" evidence="2">
    <location>
        <begin position="30"/>
        <end position="51"/>
    </location>
</feature>
<comment type="caution">
    <text evidence="3">The sequence shown here is derived from an EMBL/GenBank/DDBJ whole genome shotgun (WGS) entry which is preliminary data.</text>
</comment>
<reference evidence="3 4" key="1">
    <citation type="submission" date="2020-01" db="EMBL/GenBank/DDBJ databases">
        <authorList>
            <consortium name="DOE Joint Genome Institute"/>
            <person name="Haridas S."/>
            <person name="Albert R."/>
            <person name="Binder M."/>
            <person name="Bloem J."/>
            <person name="Labutti K."/>
            <person name="Salamov A."/>
            <person name="Andreopoulos B."/>
            <person name="Baker S.E."/>
            <person name="Barry K."/>
            <person name="Bills G."/>
            <person name="Bluhm B.H."/>
            <person name="Cannon C."/>
            <person name="Castanera R."/>
            <person name="Culley D.E."/>
            <person name="Daum C."/>
            <person name="Ezra D."/>
            <person name="Gonzalez J.B."/>
            <person name="Henrissat B."/>
            <person name="Kuo A."/>
            <person name="Liang C."/>
            <person name="Lipzen A."/>
            <person name="Lutzoni F."/>
            <person name="Magnuson J."/>
            <person name="Mondo S."/>
            <person name="Nolan M."/>
            <person name="Ohm R."/>
            <person name="Pangilinan J."/>
            <person name="Park H.-J.H."/>
            <person name="Ramirez L."/>
            <person name="Alfaro M."/>
            <person name="Sun H."/>
            <person name="Tritt A."/>
            <person name="Yoshinaga Y."/>
            <person name="Zwiers L.-H.L."/>
            <person name="Turgeon B.G."/>
            <person name="Goodwin S.B."/>
            <person name="Spatafora J.W."/>
            <person name="Crous P.W."/>
            <person name="Grigoriev I.V."/>
        </authorList>
    </citation>
    <scope>NUCLEOTIDE SEQUENCE [LARGE SCALE GENOMIC DNA]</scope>
    <source>
        <strain evidence="3 4">CBS 611.86</strain>
    </source>
</reference>
<dbReference type="Proteomes" id="UP000481861">
    <property type="component" value="Unassembled WGS sequence"/>
</dbReference>
<proteinExistence type="predicted"/>
<feature type="transmembrane region" description="Helical" evidence="2">
    <location>
        <begin position="272"/>
        <end position="288"/>
    </location>
</feature>
<feature type="region of interest" description="Disordered" evidence="1">
    <location>
        <begin position="1"/>
        <end position="22"/>
    </location>
</feature>
<sequence>MSSAITDRPPPAVVAHGSPPRRASRLPAGLRVPILIVLNLGIQVALSTFAADVLPKDVALASSKATSDYDAAARFVYQILMVWLGWHLKYDFIDVGALTLIADAPYAYLVRTYYDVSLTSIITRIHIDLAAIMIPTYLLRPRSALHNPHAPLRNRFLLNSVQVQAATGLLAVGVYVVVLWSALKTHLLNPFLVTHFQLVTLEHAHNETPIQLIWKTAIAGLAAQTFLLYPSITSQPSSGAVTPVRLFDSATATLPETLQHNVWFFSKRTKTLVQQTVILCAFLFANTVRRASGLEGADLVGAAGYAGLWVLATVICAGWWVWVGDTEA</sequence>
<protein>
    <submittedName>
        <fullName evidence="3">Uncharacterized protein</fullName>
    </submittedName>
</protein>
<dbReference type="OrthoDB" id="5394254at2759"/>
<evidence type="ECO:0000313" key="4">
    <source>
        <dbReference type="Proteomes" id="UP000481861"/>
    </source>
</evidence>
<evidence type="ECO:0000313" key="3">
    <source>
        <dbReference type="EMBL" id="KAF2865255.1"/>
    </source>
</evidence>
<accession>A0A7C8M231</accession>
<name>A0A7C8M231_9PLEO</name>
<feature type="transmembrane region" description="Helical" evidence="2">
    <location>
        <begin position="71"/>
        <end position="88"/>
    </location>
</feature>
<gene>
    <name evidence="3" type="ORF">BDV95DRAFT_612843</name>
</gene>
<evidence type="ECO:0000256" key="1">
    <source>
        <dbReference type="SAM" id="MobiDB-lite"/>
    </source>
</evidence>
<keyword evidence="4" id="KW-1185">Reference proteome</keyword>
<dbReference type="AlphaFoldDB" id="A0A7C8M231"/>
<organism evidence="3 4">
    <name type="scientific">Massariosphaeria phaeospora</name>
    <dbReference type="NCBI Taxonomy" id="100035"/>
    <lineage>
        <taxon>Eukaryota</taxon>
        <taxon>Fungi</taxon>
        <taxon>Dikarya</taxon>
        <taxon>Ascomycota</taxon>
        <taxon>Pezizomycotina</taxon>
        <taxon>Dothideomycetes</taxon>
        <taxon>Pleosporomycetidae</taxon>
        <taxon>Pleosporales</taxon>
        <taxon>Pleosporales incertae sedis</taxon>
        <taxon>Massariosphaeria</taxon>
    </lineage>
</organism>
<feature type="transmembrane region" description="Helical" evidence="2">
    <location>
        <begin position="160"/>
        <end position="183"/>
    </location>
</feature>
<dbReference type="EMBL" id="JAADJZ010000035">
    <property type="protein sequence ID" value="KAF2865255.1"/>
    <property type="molecule type" value="Genomic_DNA"/>
</dbReference>
<keyword evidence="2" id="KW-0472">Membrane</keyword>